<organism evidence="2">
    <name type="scientific">bioreactor metagenome</name>
    <dbReference type="NCBI Taxonomy" id="1076179"/>
    <lineage>
        <taxon>unclassified sequences</taxon>
        <taxon>metagenomes</taxon>
        <taxon>ecological metagenomes</taxon>
    </lineage>
</organism>
<dbReference type="AlphaFoldDB" id="A0A645I314"/>
<feature type="compositionally biased region" description="Basic and acidic residues" evidence="1">
    <location>
        <begin position="1"/>
        <end position="19"/>
    </location>
</feature>
<name>A0A645I314_9ZZZZ</name>
<comment type="caution">
    <text evidence="2">The sequence shown here is derived from an EMBL/GenBank/DDBJ whole genome shotgun (WGS) entry which is preliminary data.</text>
</comment>
<reference evidence="2" key="1">
    <citation type="submission" date="2019-08" db="EMBL/GenBank/DDBJ databases">
        <authorList>
            <person name="Kucharzyk K."/>
            <person name="Murdoch R.W."/>
            <person name="Higgins S."/>
            <person name="Loffler F."/>
        </authorList>
    </citation>
    <scope>NUCLEOTIDE SEQUENCE</scope>
</reference>
<accession>A0A645I314</accession>
<gene>
    <name evidence="2" type="ORF">SDC9_193206</name>
</gene>
<sequence length="38" mass="4521">MGGDEQSHRYRAHLRDRLQRQRHRRGQRGPQYPHGGGI</sequence>
<feature type="region of interest" description="Disordered" evidence="1">
    <location>
        <begin position="1"/>
        <end position="38"/>
    </location>
</feature>
<protein>
    <submittedName>
        <fullName evidence="2">Uncharacterized protein</fullName>
    </submittedName>
</protein>
<proteinExistence type="predicted"/>
<dbReference type="EMBL" id="VSSQ01105678">
    <property type="protein sequence ID" value="MPN45638.1"/>
    <property type="molecule type" value="Genomic_DNA"/>
</dbReference>
<evidence type="ECO:0000256" key="1">
    <source>
        <dbReference type="SAM" id="MobiDB-lite"/>
    </source>
</evidence>
<evidence type="ECO:0000313" key="2">
    <source>
        <dbReference type="EMBL" id="MPN45638.1"/>
    </source>
</evidence>